<sequence>MFRRSFKVAKSSISVSRRSLHEVPVLKNQDSFLQNGIEGLYSPKGFKSSWVDYQKYLTLNLTLQTNGTENELRTPYQILLQTAKQTTEQHTFHFASQAHNNHFCFEQLANKTEAQKTKPSRFLLERLADQDFANIESFRDHFLLVADSSFGQGWVFLVELPDKSVKIVKCGNDGTPYYYGKNQSLDLNGGIDEGSFEYLNNLKHLASKQERDFSLPLLGINCWDAAFINDYGVTGKADYLSNFWDCINWDVVNKRLFQV</sequence>
<keyword evidence="4" id="KW-1185">Reference proteome</keyword>
<evidence type="ECO:0000313" key="3">
    <source>
        <dbReference type="EMBL" id="KSA02444.1"/>
    </source>
</evidence>
<dbReference type="Gene3D" id="3.55.40.20">
    <property type="entry name" value="Iron/manganese superoxide dismutase, C-terminal domain"/>
    <property type="match status" value="1"/>
</dbReference>
<dbReference type="SUPFAM" id="SSF46609">
    <property type="entry name" value="Fe,Mn superoxide dismutase (SOD), N-terminal domain"/>
    <property type="match status" value="1"/>
</dbReference>
<feature type="domain" description="Manganese/iron superoxide dismutase C-terminal" evidence="2">
    <location>
        <begin position="126"/>
        <end position="180"/>
    </location>
</feature>
<gene>
    <name evidence="3" type="ORF">AC631_01813</name>
</gene>
<comment type="function">
    <text evidence="1">Component of the mitochondrial ribosome (mitoribosome), a dedicated translation machinery responsible for the synthesis of mitochondrial genome-encoded proteins, including at least some of the essential transmembrane subunits of the mitochondrial respiratory chain. The mitoribosomes are attached to the mitochondrial inner membrane and translation products are cotranslationally integrated into the membrane.</text>
</comment>
<feature type="domain" description="Manganese/iron superoxide dismutase C-terminal" evidence="2">
    <location>
        <begin position="211"/>
        <end position="255"/>
    </location>
</feature>
<dbReference type="AlphaFoldDB" id="A0A0V1Q201"/>
<dbReference type="InterPro" id="IPR036324">
    <property type="entry name" value="Mn/Fe_SOD_N_sf"/>
</dbReference>
<dbReference type="SUPFAM" id="SSF54719">
    <property type="entry name" value="Fe,Mn superoxide dismutase (SOD), C-terminal domain"/>
    <property type="match status" value="1"/>
</dbReference>
<dbReference type="PANTHER" id="PTHR43595:SF2">
    <property type="entry name" value="SMALL RIBOSOMAL SUBUNIT PROTEIN MS42"/>
    <property type="match status" value="1"/>
</dbReference>
<dbReference type="GO" id="GO:0046872">
    <property type="term" value="F:metal ion binding"/>
    <property type="evidence" value="ECO:0007669"/>
    <property type="project" value="InterPro"/>
</dbReference>
<comment type="caution">
    <text evidence="3">The sequence shown here is derived from an EMBL/GenBank/DDBJ whole genome shotgun (WGS) entry which is preliminary data.</text>
</comment>
<accession>A0A0V1Q201</accession>
<dbReference type="Proteomes" id="UP000054251">
    <property type="component" value="Unassembled WGS sequence"/>
</dbReference>
<protein>
    <recommendedName>
        <fullName evidence="2">Manganese/iron superoxide dismutase C-terminal domain-containing protein</fullName>
    </recommendedName>
</protein>
<dbReference type="Pfam" id="PF02777">
    <property type="entry name" value="Sod_Fe_C"/>
    <property type="match status" value="2"/>
</dbReference>
<dbReference type="GO" id="GO:0005737">
    <property type="term" value="C:cytoplasm"/>
    <property type="evidence" value="ECO:0007669"/>
    <property type="project" value="TreeGrafter"/>
</dbReference>
<organism evidence="3 4">
    <name type="scientific">Debaryomyces fabryi</name>
    <dbReference type="NCBI Taxonomy" id="58627"/>
    <lineage>
        <taxon>Eukaryota</taxon>
        <taxon>Fungi</taxon>
        <taxon>Dikarya</taxon>
        <taxon>Ascomycota</taxon>
        <taxon>Saccharomycotina</taxon>
        <taxon>Pichiomycetes</taxon>
        <taxon>Debaryomycetaceae</taxon>
        <taxon>Debaryomyces</taxon>
    </lineage>
</organism>
<evidence type="ECO:0000259" key="2">
    <source>
        <dbReference type="Pfam" id="PF02777"/>
    </source>
</evidence>
<dbReference type="RefSeq" id="XP_015468546.1">
    <property type="nucleotide sequence ID" value="XM_015610643.1"/>
</dbReference>
<dbReference type="EMBL" id="LMYN01000027">
    <property type="protein sequence ID" value="KSA02444.1"/>
    <property type="molecule type" value="Genomic_DNA"/>
</dbReference>
<dbReference type="InterPro" id="IPR019832">
    <property type="entry name" value="Mn/Fe_SOD_C"/>
</dbReference>
<dbReference type="GO" id="GO:0004784">
    <property type="term" value="F:superoxide dismutase activity"/>
    <property type="evidence" value="ECO:0007669"/>
    <property type="project" value="InterPro"/>
</dbReference>
<dbReference type="InterPro" id="IPR036314">
    <property type="entry name" value="SOD_C_sf"/>
</dbReference>
<dbReference type="GeneID" id="26838822"/>
<proteinExistence type="predicted"/>
<dbReference type="PANTHER" id="PTHR43595">
    <property type="entry name" value="37S RIBOSOMAL PROTEIN S26, MITOCHONDRIAL"/>
    <property type="match status" value="1"/>
</dbReference>
<evidence type="ECO:0000313" key="4">
    <source>
        <dbReference type="Proteomes" id="UP000054251"/>
    </source>
</evidence>
<reference evidence="3 4" key="1">
    <citation type="submission" date="2015-11" db="EMBL/GenBank/DDBJ databases">
        <title>The genome of Debaryomyces fabryi.</title>
        <authorList>
            <person name="Tafer H."/>
            <person name="Lopandic K."/>
        </authorList>
    </citation>
    <scope>NUCLEOTIDE SEQUENCE [LARGE SCALE GENOMIC DNA]</scope>
    <source>
        <strain evidence="3 4">CBS 789</strain>
    </source>
</reference>
<name>A0A0V1Q201_9ASCO</name>
<evidence type="ECO:0000256" key="1">
    <source>
        <dbReference type="ARBA" id="ARBA00037226"/>
    </source>
</evidence>
<dbReference type="OrthoDB" id="275227at2759"/>